<comment type="caution">
    <text evidence="1">The sequence shown here is derived from an EMBL/GenBank/DDBJ whole genome shotgun (WGS) entry which is preliminary data.</text>
</comment>
<reference evidence="1" key="1">
    <citation type="journal article" date="2021" name="Genome Biol. Evol.">
        <title>A High-Quality Reference Genome for a Parasitic Bivalve with Doubly Uniparental Inheritance (Bivalvia: Unionida).</title>
        <authorList>
            <person name="Smith C.H."/>
        </authorList>
    </citation>
    <scope>NUCLEOTIDE SEQUENCE</scope>
    <source>
        <strain evidence="1">CHS0354</strain>
    </source>
</reference>
<reference evidence="1" key="2">
    <citation type="journal article" date="2021" name="Genome Biol. Evol.">
        <title>Developing a high-quality reference genome for a parasitic bivalve with doubly uniparental inheritance (Bivalvia: Unionida).</title>
        <authorList>
            <person name="Smith C.H."/>
        </authorList>
    </citation>
    <scope>NUCLEOTIDE SEQUENCE</scope>
    <source>
        <strain evidence="1">CHS0354</strain>
        <tissue evidence="1">Mantle</tissue>
    </source>
</reference>
<proteinExistence type="predicted"/>
<dbReference type="EMBL" id="JAEAOA010000175">
    <property type="protein sequence ID" value="KAK3586475.1"/>
    <property type="molecule type" value="Genomic_DNA"/>
</dbReference>
<dbReference type="AlphaFoldDB" id="A0AAE0S712"/>
<sequence length="156" mass="17943">MMSASGVQKVATEFAGHYKSWEFNDSNVLFDFTATYCTNELDRYERLKIVIQYYILPSKSNEKNELADLFIASKSRNIILVTDLKSLTELIRQEIWSEIEDDTSFGSGWVFQHIKCQISYCKKESFKRCIKDGKSCLPFVCSGSRKGTIITSPFPF</sequence>
<dbReference type="Proteomes" id="UP001195483">
    <property type="component" value="Unassembled WGS sequence"/>
</dbReference>
<keyword evidence="2" id="KW-1185">Reference proteome</keyword>
<accession>A0AAE0S712</accession>
<gene>
    <name evidence="1" type="ORF">CHS0354_001860</name>
</gene>
<organism evidence="1 2">
    <name type="scientific">Potamilus streckersoni</name>
    <dbReference type="NCBI Taxonomy" id="2493646"/>
    <lineage>
        <taxon>Eukaryota</taxon>
        <taxon>Metazoa</taxon>
        <taxon>Spiralia</taxon>
        <taxon>Lophotrochozoa</taxon>
        <taxon>Mollusca</taxon>
        <taxon>Bivalvia</taxon>
        <taxon>Autobranchia</taxon>
        <taxon>Heteroconchia</taxon>
        <taxon>Palaeoheterodonta</taxon>
        <taxon>Unionida</taxon>
        <taxon>Unionoidea</taxon>
        <taxon>Unionidae</taxon>
        <taxon>Ambleminae</taxon>
        <taxon>Lampsilini</taxon>
        <taxon>Potamilus</taxon>
    </lineage>
</organism>
<protein>
    <submittedName>
        <fullName evidence="1">Uncharacterized protein</fullName>
    </submittedName>
</protein>
<evidence type="ECO:0000313" key="2">
    <source>
        <dbReference type="Proteomes" id="UP001195483"/>
    </source>
</evidence>
<evidence type="ECO:0000313" key="1">
    <source>
        <dbReference type="EMBL" id="KAK3586475.1"/>
    </source>
</evidence>
<name>A0AAE0S712_9BIVA</name>
<reference evidence="1" key="3">
    <citation type="submission" date="2023-05" db="EMBL/GenBank/DDBJ databases">
        <authorList>
            <person name="Smith C.H."/>
        </authorList>
    </citation>
    <scope>NUCLEOTIDE SEQUENCE</scope>
    <source>
        <strain evidence="1">CHS0354</strain>
        <tissue evidence="1">Mantle</tissue>
    </source>
</reference>